<dbReference type="InterPro" id="IPR001810">
    <property type="entry name" value="F-box_dom"/>
</dbReference>
<dbReference type="InterPro" id="IPR050232">
    <property type="entry name" value="FBL13/AtMIF1-like"/>
</dbReference>
<dbReference type="OrthoDB" id="1919832at2759"/>
<dbReference type="Proteomes" id="UP000467841">
    <property type="component" value="Unassembled WGS sequence"/>
</dbReference>
<evidence type="ECO:0000313" key="2">
    <source>
        <dbReference type="EMBL" id="CAA7054396.1"/>
    </source>
</evidence>
<dbReference type="EMBL" id="CACVBM020001573">
    <property type="protein sequence ID" value="CAA7054396.1"/>
    <property type="molecule type" value="Genomic_DNA"/>
</dbReference>
<evidence type="ECO:0000259" key="1">
    <source>
        <dbReference type="SMART" id="SM00579"/>
    </source>
</evidence>
<feature type="domain" description="FBD" evidence="1">
    <location>
        <begin position="335"/>
        <end position="408"/>
    </location>
</feature>
<dbReference type="Pfam" id="PF00646">
    <property type="entry name" value="F-box"/>
    <property type="match status" value="1"/>
</dbReference>
<dbReference type="InterPro" id="IPR006566">
    <property type="entry name" value="FBD"/>
</dbReference>
<organism evidence="2 3">
    <name type="scientific">Microthlaspi erraticum</name>
    <dbReference type="NCBI Taxonomy" id="1685480"/>
    <lineage>
        <taxon>Eukaryota</taxon>
        <taxon>Viridiplantae</taxon>
        <taxon>Streptophyta</taxon>
        <taxon>Embryophyta</taxon>
        <taxon>Tracheophyta</taxon>
        <taxon>Spermatophyta</taxon>
        <taxon>Magnoliopsida</taxon>
        <taxon>eudicotyledons</taxon>
        <taxon>Gunneridae</taxon>
        <taxon>Pentapetalae</taxon>
        <taxon>rosids</taxon>
        <taxon>malvids</taxon>
        <taxon>Brassicales</taxon>
        <taxon>Brassicaceae</taxon>
        <taxon>Coluteocarpeae</taxon>
        <taxon>Microthlaspi</taxon>
    </lineage>
</organism>
<dbReference type="SMART" id="SM00579">
    <property type="entry name" value="FBD"/>
    <property type="match status" value="1"/>
</dbReference>
<dbReference type="InterPro" id="IPR053781">
    <property type="entry name" value="F-box_AtFBL13-like"/>
</dbReference>
<dbReference type="CDD" id="cd22160">
    <property type="entry name" value="F-box_AtFBL13-like"/>
    <property type="match status" value="1"/>
</dbReference>
<dbReference type="SUPFAM" id="SSF52047">
    <property type="entry name" value="RNI-like"/>
    <property type="match status" value="1"/>
</dbReference>
<dbReference type="SUPFAM" id="SSF81383">
    <property type="entry name" value="F-box domain"/>
    <property type="match status" value="1"/>
</dbReference>
<proteinExistence type="predicted"/>
<protein>
    <recommendedName>
        <fullName evidence="1">FBD domain-containing protein</fullName>
    </recommendedName>
</protein>
<dbReference type="AlphaFoldDB" id="A0A6D2KZG2"/>
<gene>
    <name evidence="2" type="ORF">MERR_LOCUS41632</name>
</gene>
<dbReference type="PANTHER" id="PTHR31900">
    <property type="entry name" value="F-BOX/RNI SUPERFAMILY PROTEIN-RELATED"/>
    <property type="match status" value="1"/>
</dbReference>
<reference evidence="2" key="1">
    <citation type="submission" date="2020-01" db="EMBL/GenBank/DDBJ databases">
        <authorList>
            <person name="Mishra B."/>
        </authorList>
    </citation>
    <scope>NUCLEOTIDE SEQUENCE [LARGE SCALE GENOMIC DNA]</scope>
</reference>
<evidence type="ECO:0000313" key="3">
    <source>
        <dbReference type="Proteomes" id="UP000467841"/>
    </source>
</evidence>
<dbReference type="InterPro" id="IPR032675">
    <property type="entry name" value="LRR_dom_sf"/>
</dbReference>
<sequence length="411" mass="47785">MANIVSCRKKSRSGLVEEDEVGISRKEDRISLLHESLQCHILSFLTTQESVRTSAFSSAWRHLWKYFPRFRLCSFDIPNDEVGVDVIDKYFMNFQSESCLHEFDLCIYSEHTKKDASLYESCLGKLIKRKIQRFKVEWFRDMAISLSSLPVCETLVSLKLLGVKLNDFGSLSFPCLKIMNLRYVTFPEPLVLDTPRLEELILRSCEFEFKSFKIISMSSSVKLDLDVDFALKHYDLSERNIIYNFFNKFSHAKNMTLSMETLEVNIYYLHHMNPLPKFHDLTRLCASMSLNTSAEILPFVLESCPNLKHLNLELVKSYTEEDAEVDTSFPSKLPSCLVSSLECVEIISDITEEARERKVVRYFLDNATKLKKLVLRLYVYGEKPHNFGLLKQQFDSPRRSGFCHFEVLPMV</sequence>
<dbReference type="Pfam" id="PF08387">
    <property type="entry name" value="FBD"/>
    <property type="match status" value="1"/>
</dbReference>
<name>A0A6D2KZG2_9BRAS</name>
<dbReference type="PANTHER" id="PTHR31900:SF25">
    <property type="entry name" value="FBD DOMAIN-CONTAINING PROTEIN"/>
    <property type="match status" value="1"/>
</dbReference>
<comment type="caution">
    <text evidence="2">The sequence shown here is derived from an EMBL/GenBank/DDBJ whole genome shotgun (WGS) entry which is preliminary data.</text>
</comment>
<dbReference type="Gene3D" id="3.80.10.10">
    <property type="entry name" value="Ribonuclease Inhibitor"/>
    <property type="match status" value="1"/>
</dbReference>
<keyword evidence="3" id="KW-1185">Reference proteome</keyword>
<dbReference type="InterPro" id="IPR036047">
    <property type="entry name" value="F-box-like_dom_sf"/>
</dbReference>
<accession>A0A6D2KZG2</accession>